<dbReference type="EMBL" id="BMXA01000002">
    <property type="protein sequence ID" value="GHA07110.1"/>
    <property type="molecule type" value="Genomic_DNA"/>
</dbReference>
<dbReference type="InterPro" id="IPR049398">
    <property type="entry name" value="ETF-QO/FixC_UQ-bd"/>
</dbReference>
<evidence type="ECO:0000259" key="15">
    <source>
        <dbReference type="Pfam" id="PF05187"/>
    </source>
</evidence>
<evidence type="ECO:0000256" key="6">
    <source>
        <dbReference type="ARBA" id="ARBA00022723"/>
    </source>
</evidence>
<evidence type="ECO:0000313" key="17">
    <source>
        <dbReference type="EMBL" id="GHA07110.1"/>
    </source>
</evidence>
<evidence type="ECO:0000256" key="7">
    <source>
        <dbReference type="ARBA" id="ARBA00022827"/>
    </source>
</evidence>
<dbReference type="FunFam" id="3.30.70.20:FF:000012">
    <property type="entry name" value="Electron transfer flavoprotein-ubiquinone oxidoreductase, mitochondrial"/>
    <property type="match status" value="1"/>
</dbReference>
<dbReference type="PANTHER" id="PTHR10617:SF107">
    <property type="entry name" value="ELECTRON TRANSFER FLAVOPROTEIN-UBIQUINONE OXIDOREDUCTASE, MITOCHONDRIAL"/>
    <property type="match status" value="1"/>
</dbReference>
<dbReference type="InterPro" id="IPR007859">
    <property type="entry name" value="ETF-QO/FixX_C"/>
</dbReference>
<dbReference type="SUPFAM" id="SSF54862">
    <property type="entry name" value="4Fe-4S ferredoxins"/>
    <property type="match status" value="1"/>
</dbReference>
<dbReference type="PANTHER" id="PTHR10617">
    <property type="entry name" value="ELECTRON TRANSFER FLAVOPROTEIN-UBIQUINONE OXIDOREDUCTASE"/>
    <property type="match status" value="1"/>
</dbReference>
<dbReference type="Gene3D" id="3.30.70.20">
    <property type="match status" value="1"/>
</dbReference>
<evidence type="ECO:0000256" key="13">
    <source>
        <dbReference type="ARBA" id="ARBA00052682"/>
    </source>
</evidence>
<dbReference type="SUPFAM" id="SSF54373">
    <property type="entry name" value="FAD-linked reductases, C-terminal domain"/>
    <property type="match status" value="1"/>
</dbReference>
<evidence type="ECO:0000256" key="9">
    <source>
        <dbReference type="ARBA" id="ARBA00023002"/>
    </source>
</evidence>
<keyword evidence="8 14" id="KW-0249">Electron transport</keyword>
<sequence length="554" mass="60204">MSDTAPEIQRESMEYDVVIVGGGPAGMSTAIRLKQLADEQGKELSICLLEKSAEVGAHILSGAVIEPRALNELIPNWADLGAPLSTPVKRDELHMFNESGSTKFPGFMIPPSMHNKGNYIVSLSNVVKWLGEQAEALGIEIYPGFAAAEVLYHEDGSIKGVATPNNGVDAEGNRKPSFEPGMELHAKYTVFAEGSRGQLGRELMAKFDLNADADAQHYGIGFKELWEVNPDKHEAGKVVHGSGWPLSKGVTGGSFLYHLNDNLVTLGIIIDLNYSNPYLSPFDEFQRMKHHPEFAKVLEGGKRLGYGARAITKGGWNALGKLSLPGGLLVGCDAGTLNFAKIKGTHTAMKSGMIAAEVLFEHLSTGGEAGQTLSQYDTAFRASWAGKELKKSRSFGPALHKFGAWLGGTYNYIDQILGGRLPTLRDDTPDHAQLKKAAECEKISYPKPDGKLSFDKPSSVFLSNTYHEEDIYCHLTLKDPSVAIEVNYKEYASPEQRYCPAGVYEIVGEEQGNPKLQINGQNCIHCKTCDIKDPTQNIVWIAPEGGGGPSYSKM</sequence>
<dbReference type="Proteomes" id="UP000614811">
    <property type="component" value="Unassembled WGS sequence"/>
</dbReference>
<evidence type="ECO:0000313" key="18">
    <source>
        <dbReference type="Proteomes" id="UP000614811"/>
    </source>
</evidence>
<comment type="caution">
    <text evidence="17">The sequence shown here is derived from an EMBL/GenBank/DDBJ whole genome shotgun (WGS) entry which is preliminary data.</text>
</comment>
<evidence type="ECO:0000256" key="5">
    <source>
        <dbReference type="ARBA" id="ARBA00022630"/>
    </source>
</evidence>
<dbReference type="GO" id="GO:0046872">
    <property type="term" value="F:metal ion binding"/>
    <property type="evidence" value="ECO:0007669"/>
    <property type="project" value="UniProtKB-KW"/>
</dbReference>
<keyword evidence="6 14" id="KW-0479">Metal-binding</keyword>
<organism evidence="17 18">
    <name type="scientific">Arenicella chitinivorans</name>
    <dbReference type="NCBI Taxonomy" id="1329800"/>
    <lineage>
        <taxon>Bacteria</taxon>
        <taxon>Pseudomonadati</taxon>
        <taxon>Pseudomonadota</taxon>
        <taxon>Gammaproteobacteria</taxon>
        <taxon>Arenicellales</taxon>
        <taxon>Arenicellaceae</taxon>
        <taxon>Arenicella</taxon>
    </lineage>
</organism>
<keyword evidence="18" id="KW-1185">Reference proteome</keyword>
<dbReference type="Pfam" id="PF05187">
    <property type="entry name" value="Fer4_ETF_QO"/>
    <property type="match status" value="1"/>
</dbReference>
<evidence type="ECO:0000256" key="4">
    <source>
        <dbReference type="ARBA" id="ARBA00022485"/>
    </source>
</evidence>
<gene>
    <name evidence="17" type="ORF">GCM10008090_16070</name>
</gene>
<dbReference type="InterPro" id="IPR036188">
    <property type="entry name" value="FAD/NAD-bd_sf"/>
</dbReference>
<keyword evidence="10 14" id="KW-0408">Iron</keyword>
<comment type="function">
    <text evidence="2 14">Accepts electrons from ETF and reduces ubiquinone.</text>
</comment>
<keyword evidence="9 14" id="KW-0560">Oxidoreductase</keyword>
<reference evidence="17" key="1">
    <citation type="journal article" date="2014" name="Int. J. Syst. Evol. Microbiol.">
        <title>Complete genome sequence of Corynebacterium casei LMG S-19264T (=DSM 44701T), isolated from a smear-ripened cheese.</title>
        <authorList>
            <consortium name="US DOE Joint Genome Institute (JGI-PGF)"/>
            <person name="Walter F."/>
            <person name="Albersmeier A."/>
            <person name="Kalinowski J."/>
            <person name="Ruckert C."/>
        </authorList>
    </citation>
    <scope>NUCLEOTIDE SEQUENCE</scope>
    <source>
        <strain evidence="17">KCTC 12711</strain>
    </source>
</reference>
<dbReference type="Gene3D" id="3.30.9.90">
    <property type="match status" value="1"/>
</dbReference>
<evidence type="ECO:0000256" key="8">
    <source>
        <dbReference type="ARBA" id="ARBA00022982"/>
    </source>
</evidence>
<evidence type="ECO:0000256" key="2">
    <source>
        <dbReference type="ARBA" id="ARBA00002819"/>
    </source>
</evidence>
<dbReference type="Pfam" id="PF21162">
    <property type="entry name" value="ETFQO_UQ-bd"/>
    <property type="match status" value="1"/>
</dbReference>
<feature type="domain" description="ETF-QO/FixC ubiquinone-binding" evidence="16">
    <location>
        <begin position="218"/>
        <end position="311"/>
    </location>
</feature>
<evidence type="ECO:0000256" key="14">
    <source>
        <dbReference type="RuleBase" id="RU366068"/>
    </source>
</evidence>
<dbReference type="GO" id="GO:0004174">
    <property type="term" value="F:electron-transferring-flavoprotein dehydrogenase activity"/>
    <property type="evidence" value="ECO:0007669"/>
    <property type="project" value="UniProtKB-UniRule"/>
</dbReference>
<dbReference type="EC" id="1.5.5.1" evidence="14"/>
<evidence type="ECO:0000256" key="11">
    <source>
        <dbReference type="ARBA" id="ARBA00023014"/>
    </source>
</evidence>
<dbReference type="SUPFAM" id="SSF51905">
    <property type="entry name" value="FAD/NAD(P)-binding domain"/>
    <property type="match status" value="1"/>
</dbReference>
<keyword evidence="4" id="KW-0004">4Fe-4S</keyword>
<comment type="catalytic activity">
    <reaction evidence="13 14">
        <text>a ubiquinone + reduced [electron-transfer flavoprotein] = a ubiquinol + oxidized [electron-transfer flavoprotein] + H(+)</text>
        <dbReference type="Rhea" id="RHEA:24052"/>
        <dbReference type="Rhea" id="RHEA-COMP:9565"/>
        <dbReference type="Rhea" id="RHEA-COMP:9566"/>
        <dbReference type="Rhea" id="RHEA-COMP:10685"/>
        <dbReference type="Rhea" id="RHEA-COMP:10686"/>
        <dbReference type="ChEBI" id="CHEBI:15378"/>
        <dbReference type="ChEBI" id="CHEBI:16389"/>
        <dbReference type="ChEBI" id="CHEBI:17976"/>
        <dbReference type="ChEBI" id="CHEBI:57692"/>
        <dbReference type="ChEBI" id="CHEBI:58307"/>
        <dbReference type="EC" id="1.5.5.1"/>
    </reaction>
</comment>
<comment type="cofactor">
    <cofactor evidence="14">
        <name>[4Fe-4S] cluster</name>
        <dbReference type="ChEBI" id="CHEBI:49883"/>
    </cofactor>
    <text evidence="14">Binds 1 [4Fe-4S] cluster.</text>
</comment>
<evidence type="ECO:0000256" key="3">
    <source>
        <dbReference type="ARBA" id="ARBA00022448"/>
    </source>
</evidence>
<evidence type="ECO:0000256" key="1">
    <source>
        <dbReference type="ARBA" id="ARBA00001974"/>
    </source>
</evidence>
<feature type="domain" description="ETF-QO/FixX C-terminal" evidence="15">
    <location>
        <begin position="450"/>
        <end position="552"/>
    </location>
</feature>
<dbReference type="Gene3D" id="3.50.50.60">
    <property type="entry name" value="FAD/NAD(P)-binding domain"/>
    <property type="match status" value="1"/>
</dbReference>
<dbReference type="PRINTS" id="PR00420">
    <property type="entry name" value="RNGMNOXGNASE"/>
</dbReference>
<name>A0A918RS46_9GAMM</name>
<accession>A0A918RS46</accession>
<evidence type="ECO:0000256" key="10">
    <source>
        <dbReference type="ARBA" id="ARBA00023004"/>
    </source>
</evidence>
<keyword evidence="12 14" id="KW-0830">Ubiquinone</keyword>
<dbReference type="GO" id="GO:0051539">
    <property type="term" value="F:4 iron, 4 sulfur cluster binding"/>
    <property type="evidence" value="ECO:0007669"/>
    <property type="project" value="UniProtKB-UniRule"/>
</dbReference>
<proteinExistence type="predicted"/>
<dbReference type="InterPro" id="IPR040156">
    <property type="entry name" value="ETF-QO"/>
</dbReference>
<evidence type="ECO:0000259" key="16">
    <source>
        <dbReference type="Pfam" id="PF21162"/>
    </source>
</evidence>
<keyword evidence="3 14" id="KW-0813">Transport</keyword>
<keyword evidence="11 14" id="KW-0411">Iron-sulfur</keyword>
<keyword evidence="7 14" id="KW-0274">FAD</keyword>
<dbReference type="RefSeq" id="WP_229794199.1">
    <property type="nucleotide sequence ID" value="NZ_BMXA01000002.1"/>
</dbReference>
<keyword evidence="5 14" id="KW-0285">Flavoprotein</keyword>
<dbReference type="Pfam" id="PF13450">
    <property type="entry name" value="NAD_binding_8"/>
    <property type="match status" value="1"/>
</dbReference>
<evidence type="ECO:0000256" key="12">
    <source>
        <dbReference type="ARBA" id="ARBA00023075"/>
    </source>
</evidence>
<comment type="cofactor">
    <cofactor evidence="1 14">
        <name>FAD</name>
        <dbReference type="ChEBI" id="CHEBI:57692"/>
    </cofactor>
</comment>
<reference evidence="17" key="2">
    <citation type="submission" date="2020-09" db="EMBL/GenBank/DDBJ databases">
        <authorList>
            <person name="Sun Q."/>
            <person name="Kim S."/>
        </authorList>
    </citation>
    <scope>NUCLEOTIDE SEQUENCE</scope>
    <source>
        <strain evidence="17">KCTC 12711</strain>
    </source>
</reference>
<protein>
    <recommendedName>
        <fullName evidence="14">Electron transfer flavoprotein-ubiquinone oxidoreductase</fullName>
        <shortName evidence="14">ETF-QO</shortName>
        <ecNumber evidence="14">1.5.5.1</ecNumber>
    </recommendedName>
</protein>
<dbReference type="AlphaFoldDB" id="A0A918RS46"/>